<gene>
    <name evidence="2" type="ORF">D2917_20880</name>
</gene>
<feature type="domain" description="YtkA-like" evidence="1">
    <location>
        <begin position="30"/>
        <end position="114"/>
    </location>
</feature>
<dbReference type="Pfam" id="PF13115">
    <property type="entry name" value="YtkA"/>
    <property type="match status" value="1"/>
</dbReference>
<accession>A0A5P3VJR6</accession>
<protein>
    <submittedName>
        <fullName evidence="2">Auxin-binding protein</fullName>
    </submittedName>
</protein>
<dbReference type="Proteomes" id="UP000325743">
    <property type="component" value="Chromosome 2"/>
</dbReference>
<reference evidence="2 3" key="1">
    <citation type="submission" date="2018-09" db="EMBL/GenBank/DDBJ databases">
        <title>Complete genome sequence of Cupriavidus oxalaticus T2, a bacterium capable of phenol tolerance and degradation.</title>
        <authorList>
            <person name="Yan J."/>
        </authorList>
    </citation>
    <scope>NUCLEOTIDE SEQUENCE [LARGE SCALE GENOMIC DNA]</scope>
    <source>
        <strain evidence="2 3">T2</strain>
    </source>
</reference>
<dbReference type="EMBL" id="CP032519">
    <property type="protein sequence ID" value="QEZ46666.1"/>
    <property type="molecule type" value="Genomic_DNA"/>
</dbReference>
<evidence type="ECO:0000259" key="1">
    <source>
        <dbReference type="Pfam" id="PF13115"/>
    </source>
</evidence>
<evidence type="ECO:0000313" key="3">
    <source>
        <dbReference type="Proteomes" id="UP000325743"/>
    </source>
</evidence>
<name>A0A5P3VJR6_9BURK</name>
<dbReference type="InterPro" id="IPR032693">
    <property type="entry name" value="YtkA-like_dom"/>
</dbReference>
<organism evidence="2 3">
    <name type="scientific">Cupriavidus oxalaticus</name>
    <dbReference type="NCBI Taxonomy" id="96344"/>
    <lineage>
        <taxon>Bacteria</taxon>
        <taxon>Pseudomonadati</taxon>
        <taxon>Pseudomonadota</taxon>
        <taxon>Betaproteobacteria</taxon>
        <taxon>Burkholderiales</taxon>
        <taxon>Burkholderiaceae</taxon>
        <taxon>Cupriavidus</taxon>
    </lineage>
</organism>
<evidence type="ECO:0000313" key="2">
    <source>
        <dbReference type="EMBL" id="QEZ46666.1"/>
    </source>
</evidence>
<sequence length="147" mass="15735">MLSLIGLTSLAACMPPPSGLNLSLDRPTVHDKYHVAIYPPGEPIAINKLHAFEIRLRSPSGEPVSGARIGIDGGMPQHGHGFPTQPRVTRELGGGRYLLEGMKFSMPGWWEIKLRIDAASGTDDVTFNTIIASRTAVPAVAGDPAQR</sequence>
<dbReference type="AlphaFoldDB" id="A0A5P3VJR6"/>
<proteinExistence type="predicted"/>